<protein>
    <recommendedName>
        <fullName evidence="6">RNA-binding S4 domain-containing protein</fullName>
    </recommendedName>
</protein>
<dbReference type="Proteomes" id="UP000516361">
    <property type="component" value="Chromosome"/>
</dbReference>
<dbReference type="InParanoid" id="A0A7G1GAA0"/>
<dbReference type="CDD" id="cd00165">
    <property type="entry name" value="S4"/>
    <property type="match status" value="1"/>
</dbReference>
<accession>A0A7G1GAA0</accession>
<evidence type="ECO:0000256" key="2">
    <source>
        <dbReference type="ARBA" id="ARBA00022730"/>
    </source>
</evidence>
<dbReference type="SUPFAM" id="SSF55174">
    <property type="entry name" value="Alpha-L RNA-binding motif"/>
    <property type="match status" value="1"/>
</dbReference>
<evidence type="ECO:0000256" key="4">
    <source>
        <dbReference type="ARBA" id="ARBA00022917"/>
    </source>
</evidence>
<keyword evidence="1" id="KW-0820">tRNA-binding</keyword>
<name>A0A7G1GAA0_9BACT</name>
<evidence type="ECO:0000256" key="3">
    <source>
        <dbReference type="ARBA" id="ARBA00022884"/>
    </source>
</evidence>
<dbReference type="GO" id="GO:0019843">
    <property type="term" value="F:rRNA binding"/>
    <property type="evidence" value="ECO:0007669"/>
    <property type="project" value="UniProtKB-KW"/>
</dbReference>
<keyword evidence="3 5" id="KW-0694">RNA-binding</keyword>
<dbReference type="AlphaFoldDB" id="A0A7G1GAA0"/>
<dbReference type="PROSITE" id="PS50889">
    <property type="entry name" value="S4"/>
    <property type="match status" value="1"/>
</dbReference>
<keyword evidence="4" id="KW-0648">Protein biosynthesis</keyword>
<evidence type="ECO:0000256" key="1">
    <source>
        <dbReference type="ARBA" id="ARBA00022555"/>
    </source>
</evidence>
<proteinExistence type="predicted"/>
<dbReference type="Gene3D" id="3.10.290.10">
    <property type="entry name" value="RNA-binding S4 domain"/>
    <property type="match status" value="1"/>
</dbReference>
<dbReference type="SMART" id="SM00363">
    <property type="entry name" value="S4"/>
    <property type="match status" value="1"/>
</dbReference>
<dbReference type="Pfam" id="PF01479">
    <property type="entry name" value="S4"/>
    <property type="match status" value="1"/>
</dbReference>
<dbReference type="EMBL" id="AP018712">
    <property type="protein sequence ID" value="BBE32007.1"/>
    <property type="molecule type" value="Genomic_DNA"/>
</dbReference>
<dbReference type="InterPro" id="IPR025490">
    <property type="entry name" value="RqcP"/>
</dbReference>
<feature type="domain" description="RNA-binding S4" evidence="6">
    <location>
        <begin position="1"/>
        <end position="64"/>
    </location>
</feature>
<reference evidence="7 8" key="1">
    <citation type="submission" date="2018-06" db="EMBL/GenBank/DDBJ databases">
        <title>Genome sequencing of Oceanotoga sp. sy52.</title>
        <authorList>
            <person name="Mori K."/>
        </authorList>
    </citation>
    <scope>NUCLEOTIDE SEQUENCE [LARGE SCALE GENOMIC DNA]</scope>
    <source>
        <strain evidence="8">sy52</strain>
    </source>
</reference>
<evidence type="ECO:0000313" key="7">
    <source>
        <dbReference type="EMBL" id="BBE32007.1"/>
    </source>
</evidence>
<dbReference type="GO" id="GO:0000049">
    <property type="term" value="F:tRNA binding"/>
    <property type="evidence" value="ECO:0007669"/>
    <property type="project" value="UniProtKB-KW"/>
</dbReference>
<dbReference type="GO" id="GO:0006412">
    <property type="term" value="P:translation"/>
    <property type="evidence" value="ECO:0007669"/>
    <property type="project" value="UniProtKB-KW"/>
</dbReference>
<gene>
    <name evidence="7" type="ORF">OSSY52_21480</name>
</gene>
<evidence type="ECO:0000313" key="8">
    <source>
        <dbReference type="Proteomes" id="UP000516361"/>
    </source>
</evidence>
<dbReference type="KEGG" id="ocy:OSSY52_21480"/>
<sequence>MRLDKFLMNSKIVKRRVLAHDLCEGGKVKKNEKILKPSYKLKENDLITIELANRVITIKIKENTSFEILKEHRK</sequence>
<keyword evidence="2" id="KW-0699">rRNA-binding</keyword>
<evidence type="ECO:0000256" key="5">
    <source>
        <dbReference type="PROSITE-ProRule" id="PRU00182"/>
    </source>
</evidence>
<dbReference type="RefSeq" id="WP_190614866.1">
    <property type="nucleotide sequence ID" value="NZ_AP018712.1"/>
</dbReference>
<dbReference type="InterPro" id="IPR036986">
    <property type="entry name" value="S4_RNA-bd_sf"/>
</dbReference>
<dbReference type="PIRSF" id="PIRSF038881">
    <property type="entry name" value="RNAbp_HP1423"/>
    <property type="match status" value="1"/>
</dbReference>
<dbReference type="FunCoup" id="A0A7G1GAA0">
    <property type="interactions" value="17"/>
</dbReference>
<evidence type="ECO:0000259" key="6">
    <source>
        <dbReference type="SMART" id="SM00363"/>
    </source>
</evidence>
<dbReference type="InterPro" id="IPR002942">
    <property type="entry name" value="S4_RNA-bd"/>
</dbReference>
<organism evidence="7 8">
    <name type="scientific">Tepiditoga spiralis</name>
    <dbReference type="NCBI Taxonomy" id="2108365"/>
    <lineage>
        <taxon>Bacteria</taxon>
        <taxon>Thermotogati</taxon>
        <taxon>Thermotogota</taxon>
        <taxon>Thermotogae</taxon>
        <taxon>Petrotogales</taxon>
        <taxon>Petrotogaceae</taxon>
        <taxon>Tepiditoga</taxon>
    </lineage>
</organism>
<keyword evidence="8" id="KW-1185">Reference proteome</keyword>